<dbReference type="SUPFAM" id="SSF52047">
    <property type="entry name" value="RNI-like"/>
    <property type="match status" value="1"/>
</dbReference>
<dbReference type="Proteomes" id="UP000694421">
    <property type="component" value="Unplaced"/>
</dbReference>
<dbReference type="OMA" id="IFDMLYV"/>
<dbReference type="InterPro" id="IPR032675">
    <property type="entry name" value="LRR_dom_sf"/>
</dbReference>
<evidence type="ECO:0000313" key="1">
    <source>
        <dbReference type="Ensembl" id="ENSSMRP00000011980.1"/>
    </source>
</evidence>
<reference evidence="1" key="1">
    <citation type="submission" date="2025-08" db="UniProtKB">
        <authorList>
            <consortium name="Ensembl"/>
        </authorList>
    </citation>
    <scope>IDENTIFICATION</scope>
</reference>
<dbReference type="Ensembl" id="ENSSMRT00000013957.1">
    <property type="protein sequence ID" value="ENSSMRP00000011980.1"/>
    <property type="gene ID" value="ENSSMRG00000009383.1"/>
</dbReference>
<reference evidence="1" key="2">
    <citation type="submission" date="2025-09" db="UniProtKB">
        <authorList>
            <consortium name="Ensembl"/>
        </authorList>
    </citation>
    <scope>IDENTIFICATION</scope>
</reference>
<keyword evidence="2" id="KW-1185">Reference proteome</keyword>
<accession>A0A8D0C042</accession>
<dbReference type="GeneTree" id="ENSGT00940000156502"/>
<dbReference type="Gene3D" id="3.80.10.10">
    <property type="entry name" value="Ribonuclease Inhibitor"/>
    <property type="match status" value="1"/>
</dbReference>
<dbReference type="AlphaFoldDB" id="A0A8D0C042"/>
<proteinExistence type="predicted"/>
<evidence type="ECO:0000313" key="2">
    <source>
        <dbReference type="Proteomes" id="UP000694421"/>
    </source>
</evidence>
<organism evidence="1 2">
    <name type="scientific">Salvator merianae</name>
    <name type="common">Argentine black and white tegu</name>
    <name type="synonym">Tupinambis merianae</name>
    <dbReference type="NCBI Taxonomy" id="96440"/>
    <lineage>
        <taxon>Eukaryota</taxon>
        <taxon>Metazoa</taxon>
        <taxon>Chordata</taxon>
        <taxon>Craniata</taxon>
        <taxon>Vertebrata</taxon>
        <taxon>Euteleostomi</taxon>
        <taxon>Lepidosauria</taxon>
        <taxon>Squamata</taxon>
        <taxon>Bifurcata</taxon>
        <taxon>Unidentata</taxon>
        <taxon>Episquamata</taxon>
        <taxon>Laterata</taxon>
        <taxon>Teiioidea</taxon>
        <taxon>Teiidae</taxon>
        <taxon>Salvator</taxon>
    </lineage>
</organism>
<sequence>MMLTGALRRHGDLRKKVPPGETRRHFWGWLNAIFNKVDHERIQAVGPDRAASEWLLRCGAHVRYHGHDKWQQDYSGLPSGPLGKYRIQAINATDSCIMYRGFDYLDGLERVEEITFCRCNYIRDECLQRLSQIPNLQKSLLRLWITSCGNVTDKGIIALSQLSNLEYLFLGDLPGIKHKESTTQILRKSMPALELQLDLK</sequence>
<name>A0A8D0C042_SALMN</name>
<protein>
    <submittedName>
        <fullName evidence="1">Distal membrane arm assembly component 2 like</fullName>
    </submittedName>
</protein>